<dbReference type="EMBL" id="SJPP01000005">
    <property type="protein sequence ID" value="TWU04178.1"/>
    <property type="molecule type" value="Genomic_DNA"/>
</dbReference>
<evidence type="ECO:0000259" key="1">
    <source>
        <dbReference type="Pfam" id="PF04542"/>
    </source>
</evidence>
<name>A0A5C6AX19_9PLAN</name>
<sequence length="186" mass="21492">MFFCDEGTSRLIRRKARQLMKHPALHKLDREDIEQELWLHVLEKQHHFDIERGAFNAFVTRLCRNKGASLIRYHTAEKRNHASNGVSLNMPIDEEPYELGDTLTVSGARKHRGTAPRSDCEIAQLRFDVCGVLGRLQADLAALGNLLKWNSKYSVANALNISRRQAHHHITHMRRRFEDAGLKEYL</sequence>
<dbReference type="RefSeq" id="WP_197532951.1">
    <property type="nucleotide sequence ID" value="NZ_SJPP01000005.1"/>
</dbReference>
<organism evidence="2 3">
    <name type="scientific">Symmachiella macrocystis</name>
    <dbReference type="NCBI Taxonomy" id="2527985"/>
    <lineage>
        <taxon>Bacteria</taxon>
        <taxon>Pseudomonadati</taxon>
        <taxon>Planctomycetota</taxon>
        <taxon>Planctomycetia</taxon>
        <taxon>Planctomycetales</taxon>
        <taxon>Planctomycetaceae</taxon>
        <taxon>Symmachiella</taxon>
    </lineage>
</organism>
<evidence type="ECO:0000313" key="2">
    <source>
        <dbReference type="EMBL" id="TWU04178.1"/>
    </source>
</evidence>
<proteinExistence type="predicted"/>
<dbReference type="Proteomes" id="UP000320735">
    <property type="component" value="Unassembled WGS sequence"/>
</dbReference>
<reference evidence="2 3" key="1">
    <citation type="submission" date="2019-02" db="EMBL/GenBank/DDBJ databases">
        <title>Deep-cultivation of Planctomycetes and their phenomic and genomic characterization uncovers novel biology.</title>
        <authorList>
            <person name="Wiegand S."/>
            <person name="Jogler M."/>
            <person name="Boedeker C."/>
            <person name="Pinto D."/>
            <person name="Vollmers J."/>
            <person name="Rivas-Marin E."/>
            <person name="Kohn T."/>
            <person name="Peeters S.H."/>
            <person name="Heuer A."/>
            <person name="Rast P."/>
            <person name="Oberbeckmann S."/>
            <person name="Bunk B."/>
            <person name="Jeske O."/>
            <person name="Meyerdierks A."/>
            <person name="Storesund J.E."/>
            <person name="Kallscheuer N."/>
            <person name="Luecker S."/>
            <person name="Lage O.M."/>
            <person name="Pohl T."/>
            <person name="Merkel B.J."/>
            <person name="Hornburger P."/>
            <person name="Mueller R.-W."/>
            <person name="Bruemmer F."/>
            <person name="Labrenz M."/>
            <person name="Spormann A.M."/>
            <person name="Op Den Camp H."/>
            <person name="Overmann J."/>
            <person name="Amann R."/>
            <person name="Jetten M.S.M."/>
            <person name="Mascher T."/>
            <person name="Medema M.H."/>
            <person name="Devos D.P."/>
            <person name="Kaster A.-K."/>
            <person name="Ovreas L."/>
            <person name="Rohde M."/>
            <person name="Galperin M.Y."/>
            <person name="Jogler C."/>
        </authorList>
    </citation>
    <scope>NUCLEOTIDE SEQUENCE [LARGE SCALE GENOMIC DNA]</scope>
    <source>
        <strain evidence="2 3">CA54</strain>
    </source>
</reference>
<dbReference type="GO" id="GO:0003700">
    <property type="term" value="F:DNA-binding transcription factor activity"/>
    <property type="evidence" value="ECO:0007669"/>
    <property type="project" value="InterPro"/>
</dbReference>
<dbReference type="AlphaFoldDB" id="A0A5C6AX19"/>
<dbReference type="Pfam" id="PF04542">
    <property type="entry name" value="Sigma70_r2"/>
    <property type="match status" value="1"/>
</dbReference>
<dbReference type="InterPro" id="IPR013325">
    <property type="entry name" value="RNA_pol_sigma_r2"/>
</dbReference>
<dbReference type="InterPro" id="IPR007627">
    <property type="entry name" value="RNA_pol_sigma70_r2"/>
</dbReference>
<protein>
    <submittedName>
        <fullName evidence="2">Sigma-70 region 2</fullName>
    </submittedName>
</protein>
<evidence type="ECO:0000313" key="3">
    <source>
        <dbReference type="Proteomes" id="UP000320735"/>
    </source>
</evidence>
<comment type="caution">
    <text evidence="2">The sequence shown here is derived from an EMBL/GenBank/DDBJ whole genome shotgun (WGS) entry which is preliminary data.</text>
</comment>
<dbReference type="Gene3D" id="1.10.1740.10">
    <property type="match status" value="1"/>
</dbReference>
<gene>
    <name evidence="2" type="ORF">CA54_60600</name>
</gene>
<keyword evidence="3" id="KW-1185">Reference proteome</keyword>
<feature type="domain" description="RNA polymerase sigma-70 region 2" evidence="1">
    <location>
        <begin position="10"/>
        <end position="74"/>
    </location>
</feature>
<dbReference type="GO" id="GO:0006352">
    <property type="term" value="P:DNA-templated transcription initiation"/>
    <property type="evidence" value="ECO:0007669"/>
    <property type="project" value="InterPro"/>
</dbReference>
<accession>A0A5C6AX19</accession>
<dbReference type="SUPFAM" id="SSF88946">
    <property type="entry name" value="Sigma2 domain of RNA polymerase sigma factors"/>
    <property type="match status" value="1"/>
</dbReference>